<name>A0AAC9UFD2_9GAMM</name>
<dbReference type="Proteomes" id="UP000198329">
    <property type="component" value="Chromosome I"/>
</dbReference>
<evidence type="ECO:0008006" key="3">
    <source>
        <dbReference type="Google" id="ProtNLM"/>
    </source>
</evidence>
<dbReference type="RefSeq" id="WP_011328197.1">
    <property type="nucleotide sequence ID" value="NZ_BJXZ01000023.1"/>
</dbReference>
<protein>
    <recommendedName>
        <fullName evidence="3">Orphan protein</fullName>
    </recommendedName>
</protein>
<accession>A0AAC9UFD2</accession>
<dbReference type="AlphaFoldDB" id="A0AAC9UFD2"/>
<reference evidence="1 2" key="1">
    <citation type="submission" date="2015-03" db="EMBL/GenBank/DDBJ databases">
        <authorList>
            <person name="Xie B.-B."/>
            <person name="Rong J.-C."/>
            <person name="Qin Q.-L."/>
            <person name="Zhang Y.-Z."/>
        </authorList>
    </citation>
    <scope>NUCLEOTIDE SEQUENCE [LARGE SCALE GENOMIC DNA]</scope>
    <source>
        <strain evidence="1 2">KMM 661</strain>
    </source>
</reference>
<sequence length="64" mass="7730">MANYEEYQNFTINPRNPQYQEVLNRRAVKAGDVKKSKARRNVEAYKEQREIDREYNLEHLLEGD</sequence>
<proteinExistence type="predicted"/>
<evidence type="ECO:0000313" key="2">
    <source>
        <dbReference type="Proteomes" id="UP000198329"/>
    </source>
</evidence>
<organism evidence="1 2">
    <name type="scientific">Pseudoalteromonas nigrifaciens</name>
    <dbReference type="NCBI Taxonomy" id="28109"/>
    <lineage>
        <taxon>Bacteria</taxon>
        <taxon>Pseudomonadati</taxon>
        <taxon>Pseudomonadota</taxon>
        <taxon>Gammaproteobacteria</taxon>
        <taxon>Alteromonadales</taxon>
        <taxon>Pseudoalteromonadaceae</taxon>
        <taxon>Pseudoalteromonas</taxon>
    </lineage>
</organism>
<dbReference type="KEGG" id="png:PNIG_a2019"/>
<dbReference type="GeneID" id="300941733"/>
<dbReference type="EMBL" id="CP011036">
    <property type="protein sequence ID" value="ASM54085.1"/>
    <property type="molecule type" value="Genomic_DNA"/>
</dbReference>
<gene>
    <name evidence="1" type="ORF">PNIG_a2019</name>
</gene>
<keyword evidence="2" id="KW-1185">Reference proteome</keyword>
<evidence type="ECO:0000313" key="1">
    <source>
        <dbReference type="EMBL" id="ASM54085.1"/>
    </source>
</evidence>